<dbReference type="RefSeq" id="WP_187244855.1">
    <property type="nucleotide sequence ID" value="NZ_BAAAOK010000001.1"/>
</dbReference>
<dbReference type="SUPFAM" id="SSF56322">
    <property type="entry name" value="ADC synthase"/>
    <property type="match status" value="1"/>
</dbReference>
<evidence type="ECO:0000313" key="3">
    <source>
        <dbReference type="EMBL" id="MBC6467836.1"/>
    </source>
</evidence>
<dbReference type="InterPro" id="IPR005801">
    <property type="entry name" value="ADC_synthase"/>
</dbReference>
<name>A0ABR7LSK9_9ACTN</name>
<dbReference type="PANTHER" id="PTHR42839">
    <property type="entry name" value="ISOCHORISMATE SYNTHASE ENTC"/>
    <property type="match status" value="1"/>
</dbReference>
<accession>A0ABR7LSK9</accession>
<feature type="region of interest" description="Disordered" evidence="1">
    <location>
        <begin position="1"/>
        <end position="55"/>
    </location>
</feature>
<gene>
    <name evidence="3" type="ORF">HKK74_20395</name>
</gene>
<reference evidence="3 4" key="1">
    <citation type="submission" date="2020-06" db="EMBL/GenBank/DDBJ databases">
        <title>Actinomadura xiongansis sp. nov., isolated from soil of Baiyangdian.</title>
        <authorList>
            <person name="Zhang X."/>
        </authorList>
    </citation>
    <scope>NUCLEOTIDE SEQUENCE [LARGE SCALE GENOMIC DNA]</scope>
    <source>
        <strain evidence="3 4">HBUM206468</strain>
    </source>
</reference>
<keyword evidence="4" id="KW-1185">Reference proteome</keyword>
<dbReference type="EMBL" id="JABVEC010000015">
    <property type="protein sequence ID" value="MBC6467836.1"/>
    <property type="molecule type" value="Genomic_DNA"/>
</dbReference>
<feature type="domain" description="Chorismate-utilising enzyme C-terminal" evidence="2">
    <location>
        <begin position="179"/>
        <end position="415"/>
    </location>
</feature>
<dbReference type="InterPro" id="IPR015890">
    <property type="entry name" value="Chorismate_C"/>
</dbReference>
<protein>
    <submittedName>
        <fullName evidence="3">Chorismate-binding protein</fullName>
    </submittedName>
</protein>
<sequence length="432" mass="44549">MVDSGDGAGEQRRSAGFGCLGVPSSRRGRARSGPAARSPRLRGTGSGRPPVSAAALGAARAHAAATADPAPGPLDGYTPGDCFLFASARYTLLAHGVFAAISAGDRGTLPWRAAKALRDAGSAGHPRPVIAGVLPPGTGVPTWLVIPARVHWAAPLRPGPPPNRFPVAHAALRDVPGPAAFRTGVETALTRLGTGGLDEIALTRSLHLAGLTGTDQRELLRNLGRADPCSHLYAADLPVNRTLLGASPVPLVRRTGDRMLAHALGDSAPRGADPETDRRRAAALIGSAVSRRRHALTVDAAAAALSPYCRGLDVPGQPSLICTPTMWHLSTRLSGRLTVPEASALALAAALRQGPADEPYGRNFHRSAVGWCDASGDGEWVVADACAEIGADQMRLFTGCDVVAGTDPDVELAGTSARLRTLLTALGVDRQA</sequence>
<dbReference type="PANTHER" id="PTHR42839:SF2">
    <property type="entry name" value="ISOCHORISMATE SYNTHASE ENTC"/>
    <property type="match status" value="1"/>
</dbReference>
<evidence type="ECO:0000259" key="2">
    <source>
        <dbReference type="Pfam" id="PF00425"/>
    </source>
</evidence>
<dbReference type="Gene3D" id="3.60.120.10">
    <property type="entry name" value="Anthranilate synthase"/>
    <property type="match status" value="1"/>
</dbReference>
<organism evidence="3 4">
    <name type="scientific">Actinomadura alba</name>
    <dbReference type="NCBI Taxonomy" id="406431"/>
    <lineage>
        <taxon>Bacteria</taxon>
        <taxon>Bacillati</taxon>
        <taxon>Actinomycetota</taxon>
        <taxon>Actinomycetes</taxon>
        <taxon>Streptosporangiales</taxon>
        <taxon>Thermomonosporaceae</taxon>
        <taxon>Actinomadura</taxon>
    </lineage>
</organism>
<proteinExistence type="predicted"/>
<evidence type="ECO:0000313" key="4">
    <source>
        <dbReference type="Proteomes" id="UP000805614"/>
    </source>
</evidence>
<dbReference type="Pfam" id="PF00425">
    <property type="entry name" value="Chorismate_bind"/>
    <property type="match status" value="1"/>
</dbReference>
<comment type="caution">
    <text evidence="3">The sequence shown here is derived from an EMBL/GenBank/DDBJ whole genome shotgun (WGS) entry which is preliminary data.</text>
</comment>
<dbReference type="Proteomes" id="UP000805614">
    <property type="component" value="Unassembled WGS sequence"/>
</dbReference>
<evidence type="ECO:0000256" key="1">
    <source>
        <dbReference type="SAM" id="MobiDB-lite"/>
    </source>
</evidence>